<name>A0A1B6DQG2_9HEMI</name>
<evidence type="ECO:0000313" key="2">
    <source>
        <dbReference type="EMBL" id="JAS27908.1"/>
    </source>
</evidence>
<organism evidence="2">
    <name type="scientific">Clastoptera arizonana</name>
    <name type="common">Arizona spittle bug</name>
    <dbReference type="NCBI Taxonomy" id="38151"/>
    <lineage>
        <taxon>Eukaryota</taxon>
        <taxon>Metazoa</taxon>
        <taxon>Ecdysozoa</taxon>
        <taxon>Arthropoda</taxon>
        <taxon>Hexapoda</taxon>
        <taxon>Insecta</taxon>
        <taxon>Pterygota</taxon>
        <taxon>Neoptera</taxon>
        <taxon>Paraneoptera</taxon>
        <taxon>Hemiptera</taxon>
        <taxon>Auchenorrhyncha</taxon>
        <taxon>Cercopoidea</taxon>
        <taxon>Clastopteridae</taxon>
        <taxon>Clastoptera</taxon>
    </lineage>
</organism>
<feature type="non-terminal residue" evidence="2">
    <location>
        <position position="176"/>
    </location>
</feature>
<evidence type="ECO:0000256" key="1">
    <source>
        <dbReference type="SAM" id="MobiDB-lite"/>
    </source>
</evidence>
<reference evidence="2" key="1">
    <citation type="submission" date="2015-12" db="EMBL/GenBank/DDBJ databases">
        <title>De novo transcriptome assembly of four potential Pierce s Disease insect vectors from Arizona vineyards.</title>
        <authorList>
            <person name="Tassone E.E."/>
        </authorList>
    </citation>
    <scope>NUCLEOTIDE SEQUENCE</scope>
</reference>
<gene>
    <name evidence="2" type="ORF">g.33183</name>
</gene>
<dbReference type="AlphaFoldDB" id="A0A1B6DQG2"/>
<feature type="region of interest" description="Disordered" evidence="1">
    <location>
        <begin position="137"/>
        <end position="176"/>
    </location>
</feature>
<feature type="non-terminal residue" evidence="2">
    <location>
        <position position="1"/>
    </location>
</feature>
<sequence>NKPHEPDNLNDLYGNMKDLLKKFHYSSNLPFVGYPSTTTKPNTTIVTHNNSSTITTQNGISTSNFSPPSYSENMESQQYTTYPTSSLTITKLKGTPTTSLSSPLSTKMPWNMESQQYTTHPTSSSTNTTLIGTSTANLSSSYTEKPWNMESQQYTPHPKSSSTIKTPNGTSTANLS</sequence>
<dbReference type="EMBL" id="GEDC01009390">
    <property type="protein sequence ID" value="JAS27908.1"/>
    <property type="molecule type" value="Transcribed_RNA"/>
</dbReference>
<protein>
    <submittedName>
        <fullName evidence="2">Uncharacterized protein</fullName>
    </submittedName>
</protein>
<proteinExistence type="predicted"/>
<accession>A0A1B6DQG2</accession>